<gene>
    <name evidence="1" type="ORF">H7A79_1801</name>
</gene>
<organism evidence="1 2">
    <name type="scientific">Neisseria musculi</name>
    <dbReference type="NCBI Taxonomy" id="1815583"/>
    <lineage>
        <taxon>Bacteria</taxon>
        <taxon>Pseudomonadati</taxon>
        <taxon>Pseudomonadota</taxon>
        <taxon>Betaproteobacteria</taxon>
        <taxon>Neisseriales</taxon>
        <taxon>Neisseriaceae</taxon>
        <taxon>Neisseria</taxon>
    </lineage>
</organism>
<dbReference type="RefSeq" id="WP_434968555.1">
    <property type="nucleotide sequence ID" value="NZ_CP060414.2"/>
</dbReference>
<evidence type="ECO:0000313" key="2">
    <source>
        <dbReference type="Proteomes" id="UP000516412"/>
    </source>
</evidence>
<accession>A0A7H1MB98</accession>
<evidence type="ECO:0008006" key="3">
    <source>
        <dbReference type="Google" id="ProtNLM"/>
    </source>
</evidence>
<dbReference type="EMBL" id="CP060414">
    <property type="protein sequence ID" value="QNT58913.1"/>
    <property type="molecule type" value="Genomic_DNA"/>
</dbReference>
<proteinExistence type="predicted"/>
<protein>
    <recommendedName>
        <fullName evidence="3">DUF935 family protein</fullName>
    </recommendedName>
</protein>
<dbReference type="KEGG" id="nmus:H7A79_1801"/>
<dbReference type="AlphaFoldDB" id="A0A7H1MB98"/>
<reference evidence="1" key="1">
    <citation type="submission" date="2024-06" db="EMBL/GenBank/DDBJ databases">
        <title>Complete Genome Sequence of mouse commensal type strain Neisseria musculi.</title>
        <authorList>
            <person name="Thapa E."/>
            <person name="Aluvathingal J."/>
            <person name="Nadendla S."/>
            <person name="Mehta A."/>
            <person name="Tettelin H."/>
            <person name="Weyand N.J."/>
        </authorList>
    </citation>
    <scope>NUCLEOTIDE SEQUENCE</scope>
    <source>
        <strain evidence="1">NW831</strain>
    </source>
</reference>
<name>A0A7H1MB98_9NEIS</name>
<evidence type="ECO:0000313" key="1">
    <source>
        <dbReference type="EMBL" id="QNT58913.1"/>
    </source>
</evidence>
<dbReference type="Proteomes" id="UP000516412">
    <property type="component" value="Chromosome"/>
</dbReference>
<keyword evidence="2" id="KW-1185">Reference proteome</keyword>
<sequence length="98" mass="10329">MAKQADVPEFAEGLPVPADAGTVIDTLAPDAGRLNEQGRALTDALVVELKKGETADNLLDRLAEASPNMDDADLQNELARVLFLSELVGRIEASGELA</sequence>